<feature type="domain" description="Response regulatory" evidence="4">
    <location>
        <begin position="3"/>
        <end position="121"/>
    </location>
</feature>
<dbReference type="PANTHER" id="PTHR37299">
    <property type="entry name" value="TRANSCRIPTIONAL REGULATOR-RELATED"/>
    <property type="match status" value="1"/>
</dbReference>
<dbReference type="Gene3D" id="3.40.50.2300">
    <property type="match status" value="1"/>
</dbReference>
<evidence type="ECO:0000313" key="6">
    <source>
        <dbReference type="EMBL" id="WMT82625.1"/>
    </source>
</evidence>
<dbReference type="RefSeq" id="WP_228106751.1">
    <property type="nucleotide sequence ID" value="NZ_CP101637.1"/>
</dbReference>
<evidence type="ECO:0000259" key="5">
    <source>
        <dbReference type="PROSITE" id="PS50930"/>
    </source>
</evidence>
<protein>
    <recommendedName>
        <fullName evidence="1">Stage 0 sporulation protein A homolog</fullName>
    </recommendedName>
</protein>
<keyword evidence="7" id="KW-1185">Reference proteome</keyword>
<dbReference type="SMART" id="SM00448">
    <property type="entry name" value="REC"/>
    <property type="match status" value="1"/>
</dbReference>
<feature type="domain" description="HTH LytTR-type" evidence="5">
    <location>
        <begin position="132"/>
        <end position="231"/>
    </location>
</feature>
<dbReference type="PROSITE" id="PS50110">
    <property type="entry name" value="RESPONSE_REGULATORY"/>
    <property type="match status" value="1"/>
</dbReference>
<evidence type="ECO:0000259" key="4">
    <source>
        <dbReference type="PROSITE" id="PS50110"/>
    </source>
</evidence>
<sequence>MKKIVLCEDELSQQKLIKGYIEKIFESRNEEYELLIYINGESLIKDYPENVDIFLLDIQLEEIDGMNLARKIRNMYDKNVEIIFTTSLIDYVQEGYEVRAYRYLLKPIKLDDLERHLISCFNEIERNKGKELILSSKTEIFKINTADICYIEVLKREITIHTKTSEHSINMTMDSIEGKINQKNFHRCHKSYLINLDYVEKVKQYVVIMENKEEVPVSRYRFKEFKNVYLESLLSVL</sequence>
<reference evidence="6 7" key="1">
    <citation type="submission" date="2022-07" db="EMBL/GenBank/DDBJ databases">
        <title>Genome sequence of Terrisporobacter mayombei DSM6539.</title>
        <authorList>
            <person name="Boeer T."/>
            <person name="Bengelsdorf F.R."/>
            <person name="Daniel R."/>
            <person name="Poehlein A."/>
        </authorList>
    </citation>
    <scope>NUCLEOTIDE SEQUENCE [LARGE SCALE GENOMIC DNA]</scope>
    <source>
        <strain evidence="6 7">DSM 6539</strain>
    </source>
</reference>
<dbReference type="InterPro" id="IPR001789">
    <property type="entry name" value="Sig_transdc_resp-reg_receiver"/>
</dbReference>
<comment type="function">
    <text evidence="2">May play the central regulatory role in sporulation. It may be an element of the effector pathway responsible for the activation of sporulation genes in response to nutritional stress. Spo0A may act in concert with spo0H (a sigma factor) to control the expression of some genes that are critical to the sporulation process.</text>
</comment>
<dbReference type="PANTHER" id="PTHR37299:SF1">
    <property type="entry name" value="STAGE 0 SPORULATION PROTEIN A HOMOLOG"/>
    <property type="match status" value="1"/>
</dbReference>
<gene>
    <name evidence="6" type="primary">ypdB_2</name>
    <name evidence="6" type="ORF">TEMA_31060</name>
</gene>
<evidence type="ECO:0000313" key="7">
    <source>
        <dbReference type="Proteomes" id="UP001235030"/>
    </source>
</evidence>
<dbReference type="Gene3D" id="2.40.50.1020">
    <property type="entry name" value="LytTr DNA-binding domain"/>
    <property type="match status" value="1"/>
</dbReference>
<accession>A0ABY9Q3R2</accession>
<dbReference type="InterPro" id="IPR011006">
    <property type="entry name" value="CheY-like_superfamily"/>
</dbReference>
<feature type="modified residue" description="4-aspartylphosphate" evidence="3">
    <location>
        <position position="57"/>
    </location>
</feature>
<evidence type="ECO:0000256" key="3">
    <source>
        <dbReference type="PROSITE-ProRule" id="PRU00169"/>
    </source>
</evidence>
<dbReference type="SUPFAM" id="SSF52172">
    <property type="entry name" value="CheY-like"/>
    <property type="match status" value="1"/>
</dbReference>
<dbReference type="PROSITE" id="PS50930">
    <property type="entry name" value="HTH_LYTTR"/>
    <property type="match status" value="1"/>
</dbReference>
<dbReference type="SMART" id="SM00850">
    <property type="entry name" value="LytTR"/>
    <property type="match status" value="1"/>
</dbReference>
<organism evidence="6 7">
    <name type="scientific">Terrisporobacter mayombei</name>
    <dbReference type="NCBI Taxonomy" id="1541"/>
    <lineage>
        <taxon>Bacteria</taxon>
        <taxon>Bacillati</taxon>
        <taxon>Bacillota</taxon>
        <taxon>Clostridia</taxon>
        <taxon>Peptostreptococcales</taxon>
        <taxon>Peptostreptococcaceae</taxon>
        <taxon>Terrisporobacter</taxon>
    </lineage>
</organism>
<dbReference type="InterPro" id="IPR046947">
    <property type="entry name" value="LytR-like"/>
</dbReference>
<dbReference type="EMBL" id="CP101637">
    <property type="protein sequence ID" value="WMT82625.1"/>
    <property type="molecule type" value="Genomic_DNA"/>
</dbReference>
<dbReference type="Pfam" id="PF00072">
    <property type="entry name" value="Response_reg"/>
    <property type="match status" value="1"/>
</dbReference>
<proteinExistence type="predicted"/>
<dbReference type="Pfam" id="PF04397">
    <property type="entry name" value="LytTR"/>
    <property type="match status" value="1"/>
</dbReference>
<dbReference type="InterPro" id="IPR007492">
    <property type="entry name" value="LytTR_DNA-bd_dom"/>
</dbReference>
<dbReference type="Proteomes" id="UP001235030">
    <property type="component" value="Chromosome"/>
</dbReference>
<keyword evidence="3" id="KW-0597">Phosphoprotein</keyword>
<evidence type="ECO:0000256" key="1">
    <source>
        <dbReference type="ARBA" id="ARBA00018672"/>
    </source>
</evidence>
<evidence type="ECO:0000256" key="2">
    <source>
        <dbReference type="ARBA" id="ARBA00024867"/>
    </source>
</evidence>
<name>A0ABY9Q3R2_9FIRM</name>